<evidence type="ECO:0000256" key="1">
    <source>
        <dbReference type="SAM" id="MobiDB-lite"/>
    </source>
</evidence>
<evidence type="ECO:0000313" key="3">
    <source>
        <dbReference type="Proteomes" id="UP000784294"/>
    </source>
</evidence>
<protein>
    <submittedName>
        <fullName evidence="2">Uncharacterized protein</fullName>
    </submittedName>
</protein>
<dbReference type="AlphaFoldDB" id="A0A448WRD5"/>
<proteinExistence type="predicted"/>
<dbReference type="EMBL" id="CAAALY010036377">
    <property type="protein sequence ID" value="VEL18293.1"/>
    <property type="molecule type" value="Genomic_DNA"/>
</dbReference>
<gene>
    <name evidence="2" type="ORF">PXEA_LOCUS11733</name>
</gene>
<dbReference type="Proteomes" id="UP000784294">
    <property type="component" value="Unassembled WGS sequence"/>
</dbReference>
<evidence type="ECO:0000313" key="2">
    <source>
        <dbReference type="EMBL" id="VEL18293.1"/>
    </source>
</evidence>
<accession>A0A448WRD5</accession>
<name>A0A448WRD5_9PLAT</name>
<feature type="region of interest" description="Disordered" evidence="1">
    <location>
        <begin position="99"/>
        <end position="120"/>
    </location>
</feature>
<comment type="caution">
    <text evidence="2">The sequence shown here is derived from an EMBL/GenBank/DDBJ whole genome shotgun (WGS) entry which is preliminary data.</text>
</comment>
<reference evidence="2" key="1">
    <citation type="submission" date="2018-11" db="EMBL/GenBank/DDBJ databases">
        <authorList>
            <consortium name="Pathogen Informatics"/>
        </authorList>
    </citation>
    <scope>NUCLEOTIDE SEQUENCE</scope>
</reference>
<sequence>MVKEEEDPEMSTGQVSIPLLPRTSTRGVLMIGGHTLPVGVITDGLGGGTFVCDPSDTSDNMKTIESLVSETLSNNTFSNSSCNQVPLSPSNLTTLGAKKTTDSPVSPPAITSAPTNTSTVPLIPANDQGLAVESLRPCDDISIDLRKLGGGPGRSVKLELRELLDLVMAAAQPHFNLPSLPPAGKIE</sequence>
<keyword evidence="3" id="KW-1185">Reference proteome</keyword>
<organism evidence="2 3">
    <name type="scientific">Protopolystoma xenopodis</name>
    <dbReference type="NCBI Taxonomy" id="117903"/>
    <lineage>
        <taxon>Eukaryota</taxon>
        <taxon>Metazoa</taxon>
        <taxon>Spiralia</taxon>
        <taxon>Lophotrochozoa</taxon>
        <taxon>Platyhelminthes</taxon>
        <taxon>Monogenea</taxon>
        <taxon>Polyopisthocotylea</taxon>
        <taxon>Polystomatidea</taxon>
        <taxon>Polystomatidae</taxon>
        <taxon>Protopolystoma</taxon>
    </lineage>
</organism>